<evidence type="ECO:0000256" key="6">
    <source>
        <dbReference type="SAM" id="MobiDB-lite"/>
    </source>
</evidence>
<keyword evidence="3" id="KW-0547">Nucleotide-binding</keyword>
<comment type="caution">
    <text evidence="8">The sequence shown here is derived from an EMBL/GenBank/DDBJ whole genome shotgun (WGS) entry which is preliminary data.</text>
</comment>
<dbReference type="GO" id="GO:0003746">
    <property type="term" value="F:translation elongation factor activity"/>
    <property type="evidence" value="ECO:0007669"/>
    <property type="project" value="UniProtKB-KW"/>
</dbReference>
<feature type="region of interest" description="Disordered" evidence="6">
    <location>
        <begin position="287"/>
        <end position="330"/>
    </location>
</feature>
<dbReference type="GO" id="GO:0005525">
    <property type="term" value="F:GTP binding"/>
    <property type="evidence" value="ECO:0007669"/>
    <property type="project" value="UniProtKB-KW"/>
</dbReference>
<dbReference type="InterPro" id="IPR005225">
    <property type="entry name" value="Small_GTP-bd"/>
</dbReference>
<comment type="similarity">
    <text evidence="1">Belongs to the TRAFAC class translation factor GTPase superfamily. Classic translation factor GTPase family. IF-2 subfamily.</text>
</comment>
<evidence type="ECO:0000313" key="8">
    <source>
        <dbReference type="EMBL" id="KAK1940278.1"/>
    </source>
</evidence>
<dbReference type="GO" id="GO:0003743">
    <property type="term" value="F:translation initiation factor activity"/>
    <property type="evidence" value="ECO:0007669"/>
    <property type="project" value="UniProtKB-KW"/>
</dbReference>
<keyword evidence="2" id="KW-0396">Initiation factor</keyword>
<feature type="domain" description="Tr-type G" evidence="7">
    <location>
        <begin position="430"/>
        <end position="594"/>
    </location>
</feature>
<keyword evidence="5" id="KW-0342">GTP-binding</keyword>
<dbReference type="InterPro" id="IPR000795">
    <property type="entry name" value="T_Tr_GTP-bd_dom"/>
</dbReference>
<dbReference type="SUPFAM" id="SSF52540">
    <property type="entry name" value="P-loop containing nucleoside triphosphate hydrolases"/>
    <property type="match status" value="1"/>
</dbReference>
<name>A0AAD9GL64_BABDI</name>
<evidence type="ECO:0000256" key="5">
    <source>
        <dbReference type="ARBA" id="ARBA00023134"/>
    </source>
</evidence>
<dbReference type="GO" id="GO:0003924">
    <property type="term" value="F:GTPase activity"/>
    <property type="evidence" value="ECO:0007669"/>
    <property type="project" value="InterPro"/>
</dbReference>
<dbReference type="InterPro" id="IPR027417">
    <property type="entry name" value="P-loop_NTPase"/>
</dbReference>
<dbReference type="PANTHER" id="PTHR43381:SF5">
    <property type="entry name" value="TR-TYPE G DOMAIN-CONTAINING PROTEIN"/>
    <property type="match status" value="1"/>
</dbReference>
<evidence type="ECO:0000256" key="4">
    <source>
        <dbReference type="ARBA" id="ARBA00022917"/>
    </source>
</evidence>
<dbReference type="InterPro" id="IPR009000">
    <property type="entry name" value="Transl_B-barrel_sf"/>
</dbReference>
<proteinExistence type="inferred from homology"/>
<sequence length="975" mass="107290">MRVTKVQELLKRHSANRVERRPIDLRSYIRMPVSPRQIPENTTRLLEECSSINKHGLPALKLKLAQLGSTQPSDMSSNNALKGLLRGYINMLHDENKFGSPNLHSEGFSNVVSQGTLHLDDRDFKSSAPGNESEIHSVCPFVDSESRNVINHELEYKLLKYEGFKPPVVEAVRVLQKLLLSRSSPEVDDRGVSQMRSLFVRNGQIVVGPAYLSFLLHRVKTSGGLNDCGVSELIDNLVEVFSKSDIKELGDIGRITTCKASNRTLINDLSLDHDIKQLLASVQVTSEGLDGSTPPIGRTGGLTEARAGKEETSGDKALGSSGTKLDPDTLERMSSLNYSEVPSQASSRDKSDQHCSITVSHLSCEALGSFLNACTEQIRELALELECNPNMLTVEESSFILDELQLPYSVEFKESRSGVSIYRSPRAMVKRSLVVTIMGHVDHGKTTLLDVLQKSDIASGEAGLITQKLGAFKVTCDKGTLVFVDTPGHAAFGTMRNRGGACADVVILVVAADDGVMPQTMEAIDVIRRESLPFIVAVNKVDIDEGLHVRGMLENCGLDLTDVPLVYISAKFNRNIDKLKDELFSFEKRLNLMVDATLPGSAYIFETAQHSTWGGCLRAIVRNGVIKEGGWMVCGEAYVKIKRMFDADWRPIKVAMPSDIVQLNWPNDISSCAGLLLHHCNSQARAQKMAAMNKRRLTNAIRATSNLSAKHPQSGHVELPATSAVTPNMKRIPEIGVVLRCGDQGGLDAVMEWISAFNERKRRDCNMSHLIERGYIPECASNDSTLLEMWHPIRVVAKNVGPFTRSDSQFVEAGIRAFLGFTCNVAEGVYRPPLVVTHDVIYELFSDIEQMFDFYFGATHVTKTEATMHVTQVGSITIKGVGKKQAIGTTVTSGTARLNNPCMLLRDGKIISENIRVLSMQSSRTHATELIKGDCSNCIVFKELAEEAKVGDEIVSYTKQPLPPLFGVVTNYILD</sequence>
<keyword evidence="4" id="KW-0648">Protein biosynthesis</keyword>
<keyword evidence="9" id="KW-1185">Reference proteome</keyword>
<keyword evidence="8" id="KW-0251">Elongation factor</keyword>
<evidence type="ECO:0000313" key="9">
    <source>
        <dbReference type="Proteomes" id="UP001195914"/>
    </source>
</evidence>
<evidence type="ECO:0000256" key="2">
    <source>
        <dbReference type="ARBA" id="ARBA00022540"/>
    </source>
</evidence>
<dbReference type="InterPro" id="IPR015760">
    <property type="entry name" value="TIF_IF2"/>
</dbReference>
<accession>A0AAD9GL64</accession>
<dbReference type="Pfam" id="PF00009">
    <property type="entry name" value="GTP_EFTU"/>
    <property type="match status" value="1"/>
</dbReference>
<reference evidence="8" key="1">
    <citation type="journal article" date="2014" name="Nucleic Acids Res.">
        <title>The evolutionary dynamics of variant antigen genes in Babesia reveal a history of genomic innovation underlying host-parasite interaction.</title>
        <authorList>
            <person name="Jackson A.P."/>
            <person name="Otto T.D."/>
            <person name="Darby A."/>
            <person name="Ramaprasad A."/>
            <person name="Xia D."/>
            <person name="Echaide I.E."/>
            <person name="Farber M."/>
            <person name="Gahlot S."/>
            <person name="Gamble J."/>
            <person name="Gupta D."/>
            <person name="Gupta Y."/>
            <person name="Jackson L."/>
            <person name="Malandrin L."/>
            <person name="Malas T.B."/>
            <person name="Moussa E."/>
            <person name="Nair M."/>
            <person name="Reid A.J."/>
            <person name="Sanders M."/>
            <person name="Sharma J."/>
            <person name="Tracey A."/>
            <person name="Quail M.A."/>
            <person name="Weir W."/>
            <person name="Wastling J.M."/>
            <person name="Hall N."/>
            <person name="Willadsen P."/>
            <person name="Lingelbach K."/>
            <person name="Shiels B."/>
            <person name="Tait A."/>
            <person name="Berriman M."/>
            <person name="Allred D.R."/>
            <person name="Pain A."/>
        </authorList>
    </citation>
    <scope>NUCLEOTIDE SEQUENCE</scope>
    <source>
        <strain evidence="8">1802A</strain>
    </source>
</reference>
<dbReference type="Proteomes" id="UP001195914">
    <property type="component" value="Unassembled WGS sequence"/>
</dbReference>
<dbReference type="AlphaFoldDB" id="A0AAD9GL64"/>
<dbReference type="NCBIfam" id="TIGR00231">
    <property type="entry name" value="small_GTP"/>
    <property type="match status" value="1"/>
</dbReference>
<dbReference type="Gene3D" id="2.40.30.10">
    <property type="entry name" value="Translation factors"/>
    <property type="match status" value="2"/>
</dbReference>
<evidence type="ECO:0000256" key="1">
    <source>
        <dbReference type="ARBA" id="ARBA00007733"/>
    </source>
</evidence>
<evidence type="ECO:0000259" key="7">
    <source>
        <dbReference type="PROSITE" id="PS51722"/>
    </source>
</evidence>
<protein>
    <submittedName>
        <fullName evidence="8">Elongation factor Tu GTP binding domain containing protein</fullName>
    </submittedName>
</protein>
<dbReference type="Gene3D" id="3.40.50.300">
    <property type="entry name" value="P-loop containing nucleotide triphosphate hydrolases"/>
    <property type="match status" value="1"/>
</dbReference>
<dbReference type="GO" id="GO:0005737">
    <property type="term" value="C:cytoplasm"/>
    <property type="evidence" value="ECO:0007669"/>
    <property type="project" value="TreeGrafter"/>
</dbReference>
<dbReference type="CDD" id="cd01887">
    <property type="entry name" value="IF2_eIF5B"/>
    <property type="match status" value="1"/>
</dbReference>
<evidence type="ECO:0000256" key="3">
    <source>
        <dbReference type="ARBA" id="ARBA00022741"/>
    </source>
</evidence>
<organism evidence="8 9">
    <name type="scientific">Babesia divergens</name>
    <dbReference type="NCBI Taxonomy" id="32595"/>
    <lineage>
        <taxon>Eukaryota</taxon>
        <taxon>Sar</taxon>
        <taxon>Alveolata</taxon>
        <taxon>Apicomplexa</taxon>
        <taxon>Aconoidasida</taxon>
        <taxon>Piroplasmida</taxon>
        <taxon>Babesiidae</taxon>
        <taxon>Babesia</taxon>
    </lineage>
</organism>
<dbReference type="PROSITE" id="PS51722">
    <property type="entry name" value="G_TR_2"/>
    <property type="match status" value="1"/>
</dbReference>
<dbReference type="SUPFAM" id="SSF50447">
    <property type="entry name" value="Translation proteins"/>
    <property type="match status" value="1"/>
</dbReference>
<gene>
    <name evidence="8" type="ORF">X943_001328</name>
</gene>
<dbReference type="PANTHER" id="PTHR43381">
    <property type="entry name" value="TRANSLATION INITIATION FACTOR IF-2-RELATED"/>
    <property type="match status" value="1"/>
</dbReference>
<reference evidence="8" key="2">
    <citation type="submission" date="2021-05" db="EMBL/GenBank/DDBJ databases">
        <authorList>
            <person name="Pain A."/>
        </authorList>
    </citation>
    <scope>NUCLEOTIDE SEQUENCE</scope>
    <source>
        <strain evidence="8">1802A</strain>
    </source>
</reference>
<dbReference type="EMBL" id="JAHBMH010000003">
    <property type="protein sequence ID" value="KAK1940278.1"/>
    <property type="molecule type" value="Genomic_DNA"/>
</dbReference>